<evidence type="ECO:0000313" key="3">
    <source>
        <dbReference type="EMBL" id="CAI0408036.1"/>
    </source>
</evidence>
<keyword evidence="2" id="KW-0732">Signal</keyword>
<feature type="compositionally biased region" description="Low complexity" evidence="1">
    <location>
        <begin position="44"/>
        <end position="79"/>
    </location>
</feature>
<feature type="compositionally biased region" description="Polar residues" evidence="1">
    <location>
        <begin position="80"/>
        <end position="89"/>
    </location>
</feature>
<evidence type="ECO:0000256" key="2">
    <source>
        <dbReference type="SAM" id="SignalP"/>
    </source>
</evidence>
<evidence type="ECO:0000313" key="4">
    <source>
        <dbReference type="Proteomes" id="UP001154282"/>
    </source>
</evidence>
<feature type="region of interest" description="Disordered" evidence="1">
    <location>
        <begin position="345"/>
        <end position="367"/>
    </location>
</feature>
<dbReference type="PANTHER" id="PTHR35274">
    <property type="entry name" value="E6-LIKE PROTEIN"/>
    <property type="match status" value="1"/>
</dbReference>
<dbReference type="EMBL" id="CAMGYJ010000004">
    <property type="protein sequence ID" value="CAI0408036.1"/>
    <property type="molecule type" value="Genomic_DNA"/>
</dbReference>
<gene>
    <name evidence="3" type="ORF">LITE_LOCUS13799</name>
</gene>
<dbReference type="InterPro" id="IPR040290">
    <property type="entry name" value="Prot_E6-like"/>
</dbReference>
<organism evidence="3 4">
    <name type="scientific">Linum tenue</name>
    <dbReference type="NCBI Taxonomy" id="586396"/>
    <lineage>
        <taxon>Eukaryota</taxon>
        <taxon>Viridiplantae</taxon>
        <taxon>Streptophyta</taxon>
        <taxon>Embryophyta</taxon>
        <taxon>Tracheophyta</taxon>
        <taxon>Spermatophyta</taxon>
        <taxon>Magnoliopsida</taxon>
        <taxon>eudicotyledons</taxon>
        <taxon>Gunneridae</taxon>
        <taxon>Pentapetalae</taxon>
        <taxon>rosids</taxon>
        <taxon>fabids</taxon>
        <taxon>Malpighiales</taxon>
        <taxon>Linaceae</taxon>
        <taxon>Linum</taxon>
    </lineage>
</organism>
<comment type="caution">
    <text evidence="3">The sequence shown here is derived from an EMBL/GenBank/DDBJ whole genome shotgun (WGS) entry which is preliminary data.</text>
</comment>
<dbReference type="PANTHER" id="PTHR35274:SF2">
    <property type="entry name" value="E6-LIKE PROTEIN"/>
    <property type="match status" value="1"/>
</dbReference>
<dbReference type="Proteomes" id="UP001154282">
    <property type="component" value="Unassembled WGS sequence"/>
</dbReference>
<reference evidence="3" key="1">
    <citation type="submission" date="2022-08" db="EMBL/GenBank/DDBJ databases">
        <authorList>
            <person name="Gutierrez-Valencia J."/>
        </authorList>
    </citation>
    <scope>NUCLEOTIDE SEQUENCE</scope>
</reference>
<feature type="compositionally biased region" description="Low complexity" evidence="1">
    <location>
        <begin position="137"/>
        <end position="151"/>
    </location>
</feature>
<accession>A0AAV0JDM1</accession>
<feature type="signal peptide" evidence="2">
    <location>
        <begin position="1"/>
        <end position="27"/>
    </location>
</feature>
<sequence length="367" mass="40980">MASSPNVAAATLFLLLLIALFSTAAHGRESHFFSRVAANTNPTPTTVTVSPDSKTPAAANNVDPNAVTNGQQYQQQQQQPSFVQETENNGYGIYGHQAPEETASFDQTAATTKLTSSPTNSFRPYNQQTNSDETFRNGNANNNEKYYNNDRYYGESGYNGANNNDEFSDEDQEKFGYEKSVANSGREFGNSGYENTPVAKRYNYNNNNNNNNGKQQGNFGETSLQQQADNTGYETATAAANSGREFRNGVFENNAVAKGYNYDNENNGDGVERQGMSDTRYLEGGKYYVEAKNPNQYQGMSGSRNDFNYNNNVKNDRNGYYSNGINGDHGDSYEYYANRMNNRNQNQQQPEYFQGNNYQNQQSNRTP</sequence>
<feature type="chain" id="PRO_5043639627" evidence="2">
    <location>
        <begin position="28"/>
        <end position="367"/>
    </location>
</feature>
<feature type="compositionally biased region" description="Polar residues" evidence="1">
    <location>
        <begin position="350"/>
        <end position="367"/>
    </location>
</feature>
<name>A0AAV0JDM1_9ROSI</name>
<dbReference type="AlphaFoldDB" id="A0AAV0JDM1"/>
<feature type="region of interest" description="Disordered" evidence="1">
    <location>
        <begin position="44"/>
        <end position="174"/>
    </location>
</feature>
<protein>
    <submittedName>
        <fullName evidence="3">Uncharacterized protein</fullName>
    </submittedName>
</protein>
<proteinExistence type="predicted"/>
<feature type="compositionally biased region" description="Polar residues" evidence="1">
    <location>
        <begin position="104"/>
        <end position="132"/>
    </location>
</feature>
<keyword evidence="4" id="KW-1185">Reference proteome</keyword>
<evidence type="ECO:0000256" key="1">
    <source>
        <dbReference type="SAM" id="MobiDB-lite"/>
    </source>
</evidence>